<accession>A0AAD7XI29</accession>
<dbReference type="GO" id="GO:0015995">
    <property type="term" value="P:chlorophyll biosynthetic process"/>
    <property type="evidence" value="ECO:0007669"/>
    <property type="project" value="InterPro"/>
</dbReference>
<sequence>MLLLLCANVALGFVAQPARHPFTIPHAVVDPVVAVAGAAGGLAAVNLLGGSSKKQAIDDKEEVETYFNGVGFGRWNRIYSESEDVNTVQLDIRKGHAATIDRVLDWAGRDLADKTWCDLGCGVGSLAIPVAERGAAVSASDISAAMVAETRRRAEDAGVRLADATTADMEAVAGAFDVVSCVDVMIHYPTDKMKDLVDHLAGLSTDRLFVSFAPKTPQYQLLKYIGGLFPGPSKTTRAYLHSEADVVDALDKAGFDVQQQHLTATNFYFSLLLEAKKRPAAAAAAAAGA</sequence>
<evidence type="ECO:0008006" key="5">
    <source>
        <dbReference type="Google" id="ProtNLM"/>
    </source>
</evidence>
<keyword evidence="4" id="KW-1185">Reference proteome</keyword>
<dbReference type="GO" id="GO:0046406">
    <property type="term" value="F:magnesium protoporphyrin IX methyltransferase activity"/>
    <property type="evidence" value="ECO:0007669"/>
    <property type="project" value="InterPro"/>
</dbReference>
<dbReference type="InterPro" id="IPR007848">
    <property type="entry name" value="Small_mtfrase_dom"/>
</dbReference>
<dbReference type="CDD" id="cd02440">
    <property type="entry name" value="AdoMet_MTases"/>
    <property type="match status" value="1"/>
</dbReference>
<dbReference type="Pfam" id="PF05175">
    <property type="entry name" value="MTS"/>
    <property type="match status" value="1"/>
</dbReference>
<evidence type="ECO:0000259" key="2">
    <source>
        <dbReference type="Pfam" id="PF07109"/>
    </source>
</evidence>
<dbReference type="NCBIfam" id="TIGR02021">
    <property type="entry name" value="BchM-ChlM"/>
    <property type="match status" value="1"/>
</dbReference>
<gene>
    <name evidence="3" type="ORF">CTAYLR_001923</name>
</gene>
<comment type="caution">
    <text evidence="3">The sequence shown here is derived from an EMBL/GenBank/DDBJ whole genome shotgun (WGS) entry which is preliminary data.</text>
</comment>
<dbReference type="Gene3D" id="3.40.50.150">
    <property type="entry name" value="Vaccinia Virus protein VP39"/>
    <property type="match status" value="1"/>
</dbReference>
<dbReference type="InterPro" id="IPR010251">
    <property type="entry name" value="Mg_prot_MeTrfase"/>
</dbReference>
<dbReference type="EMBL" id="JAQMWT010000526">
    <property type="protein sequence ID" value="KAJ8600163.1"/>
    <property type="molecule type" value="Genomic_DNA"/>
</dbReference>
<dbReference type="SUPFAM" id="SSF53335">
    <property type="entry name" value="S-adenosyl-L-methionine-dependent methyltransferases"/>
    <property type="match status" value="1"/>
</dbReference>
<proteinExistence type="predicted"/>
<dbReference type="AlphaFoldDB" id="A0AAD7XI29"/>
<dbReference type="Proteomes" id="UP001230188">
    <property type="component" value="Unassembled WGS sequence"/>
</dbReference>
<organism evidence="3 4">
    <name type="scientific">Chrysophaeum taylorii</name>
    <dbReference type="NCBI Taxonomy" id="2483200"/>
    <lineage>
        <taxon>Eukaryota</taxon>
        <taxon>Sar</taxon>
        <taxon>Stramenopiles</taxon>
        <taxon>Ochrophyta</taxon>
        <taxon>Pelagophyceae</taxon>
        <taxon>Pelagomonadales</taxon>
        <taxon>Pelagomonadaceae</taxon>
        <taxon>Chrysophaeum</taxon>
    </lineage>
</organism>
<reference evidence="3" key="1">
    <citation type="submission" date="2023-01" db="EMBL/GenBank/DDBJ databases">
        <title>Metagenome sequencing of chrysophaentin producing Chrysophaeum taylorii.</title>
        <authorList>
            <person name="Davison J."/>
            <person name="Bewley C."/>
        </authorList>
    </citation>
    <scope>NUCLEOTIDE SEQUENCE</scope>
    <source>
        <strain evidence="3">NIES-1699</strain>
    </source>
</reference>
<feature type="domain" description="Methyltransferase small" evidence="1">
    <location>
        <begin position="113"/>
        <end position="179"/>
    </location>
</feature>
<dbReference type="Pfam" id="PF07109">
    <property type="entry name" value="Mg-por_mtran_C"/>
    <property type="match status" value="1"/>
</dbReference>
<dbReference type="InterPro" id="IPR010940">
    <property type="entry name" value="Mg_prot_MeTrfase_C"/>
</dbReference>
<name>A0AAD7XI29_9STRA</name>
<evidence type="ECO:0000313" key="3">
    <source>
        <dbReference type="EMBL" id="KAJ8600163.1"/>
    </source>
</evidence>
<feature type="domain" description="Magnesium-protoporphyrin IX methyltransferase C-terminal" evidence="2">
    <location>
        <begin position="181"/>
        <end position="276"/>
    </location>
</feature>
<dbReference type="PROSITE" id="PS51556">
    <property type="entry name" value="SAM_MT_MG_PIX"/>
    <property type="match status" value="1"/>
</dbReference>
<evidence type="ECO:0000259" key="1">
    <source>
        <dbReference type="Pfam" id="PF05175"/>
    </source>
</evidence>
<protein>
    <recommendedName>
        <fullName evidence="5">Magnesium protoporphyrin IX methyltransferase</fullName>
    </recommendedName>
</protein>
<evidence type="ECO:0000313" key="4">
    <source>
        <dbReference type="Proteomes" id="UP001230188"/>
    </source>
</evidence>
<dbReference type="InterPro" id="IPR029063">
    <property type="entry name" value="SAM-dependent_MTases_sf"/>
</dbReference>